<name>A0A256GC62_9HYPH</name>
<dbReference type="RefSeq" id="WP_268876094.1">
    <property type="nucleotide sequence ID" value="NZ_JBHEEP010000001.1"/>
</dbReference>
<dbReference type="AlphaFoldDB" id="A0A256GC62"/>
<proteinExistence type="predicted"/>
<evidence type="ECO:0000313" key="1">
    <source>
        <dbReference type="EMBL" id="OYR24689.1"/>
    </source>
</evidence>
<protein>
    <submittedName>
        <fullName evidence="1">Uncharacterized protein</fullName>
    </submittedName>
</protein>
<comment type="caution">
    <text evidence="1">The sequence shown here is derived from an EMBL/GenBank/DDBJ whole genome shotgun (WGS) entry which is preliminary data.</text>
</comment>
<gene>
    <name evidence="1" type="ORF">CES86_4978</name>
</gene>
<dbReference type="Proteomes" id="UP000216363">
    <property type="component" value="Unassembled WGS sequence"/>
</dbReference>
<accession>A0A256GC62</accession>
<dbReference type="EMBL" id="NNRN01000062">
    <property type="protein sequence ID" value="OYR24689.1"/>
    <property type="molecule type" value="Genomic_DNA"/>
</dbReference>
<organism evidence="1 2">
    <name type="scientific">Brucella lupini</name>
    <dbReference type="NCBI Taxonomy" id="255457"/>
    <lineage>
        <taxon>Bacteria</taxon>
        <taxon>Pseudomonadati</taxon>
        <taxon>Pseudomonadota</taxon>
        <taxon>Alphaproteobacteria</taxon>
        <taxon>Hyphomicrobiales</taxon>
        <taxon>Brucellaceae</taxon>
        <taxon>Brucella/Ochrobactrum group</taxon>
        <taxon>Brucella</taxon>
    </lineage>
</organism>
<reference evidence="1 2" key="1">
    <citation type="submission" date="2017-07" db="EMBL/GenBank/DDBJ databases">
        <title>Draft genome of Ochrobactrum lupini type strain LUP21.</title>
        <authorList>
            <person name="Krzyzanowska D.M."/>
            <person name="Jafra S."/>
        </authorList>
    </citation>
    <scope>NUCLEOTIDE SEQUENCE [LARGE SCALE GENOMIC DNA]</scope>
    <source>
        <strain evidence="1 2">LUP21</strain>
    </source>
</reference>
<evidence type="ECO:0000313" key="2">
    <source>
        <dbReference type="Proteomes" id="UP000216363"/>
    </source>
</evidence>
<sequence>MTIWRLEIYRAEDRLLLIQSNGIWKVVRSLLREAIRGVKP</sequence>